<dbReference type="OrthoDB" id="2305872at2759"/>
<gene>
    <name evidence="1" type="ORF">RCL2_002403400</name>
</gene>
<accession>A0A8H3M4I3</accession>
<evidence type="ECO:0000313" key="2">
    <source>
        <dbReference type="Proteomes" id="UP000615446"/>
    </source>
</evidence>
<reference evidence="1" key="1">
    <citation type="submission" date="2019-10" db="EMBL/GenBank/DDBJ databases">
        <title>Conservation and host-specific expression of non-tandemly repeated heterogenous ribosome RNA gene in arbuscular mycorrhizal fungi.</title>
        <authorList>
            <person name="Maeda T."/>
            <person name="Kobayashi Y."/>
            <person name="Nakagawa T."/>
            <person name="Ezawa T."/>
            <person name="Yamaguchi K."/>
            <person name="Bino T."/>
            <person name="Nishimoto Y."/>
            <person name="Shigenobu S."/>
            <person name="Kawaguchi M."/>
        </authorList>
    </citation>
    <scope>NUCLEOTIDE SEQUENCE</scope>
    <source>
        <strain evidence="1">HR1</strain>
    </source>
</reference>
<dbReference type="EMBL" id="BLAL01000259">
    <property type="protein sequence ID" value="GES97441.1"/>
    <property type="molecule type" value="Genomic_DNA"/>
</dbReference>
<protein>
    <submittedName>
        <fullName evidence="1">KRAB-A domain-containing protein 2-like</fullName>
    </submittedName>
</protein>
<dbReference type="AlphaFoldDB" id="A0A8H3M4I3"/>
<sequence>MQMGFYSKSWANGKSKLAGVTGLLALDLDKLHGNCTLIDDLFKKKVYDEETIPDTIQISDNYENLYEVIVFGQDSSAPFTLTFAIEQRKDSSSSSSTSPIQSNITIEQEQYLHHPISIDPVIIDIANKIRMPSHIPIDRVLTDISNKITIPSHKATVTGHEVLRKATCQDLQIYTDKMVNQMRKKNKQIVEYQVEDLVRVAIPRIDRFSTDRSTVPCKIIKKIGQISAAFPELNSIPSNKISIREAARLQSVRSVSGGLCNCKTECNNNKCHCKKMGERCGSRCHSGHSCQNKNFRIENTNTFIHKSKAKD</sequence>
<organism evidence="1 2">
    <name type="scientific">Rhizophagus clarus</name>
    <dbReference type="NCBI Taxonomy" id="94130"/>
    <lineage>
        <taxon>Eukaryota</taxon>
        <taxon>Fungi</taxon>
        <taxon>Fungi incertae sedis</taxon>
        <taxon>Mucoromycota</taxon>
        <taxon>Glomeromycotina</taxon>
        <taxon>Glomeromycetes</taxon>
        <taxon>Glomerales</taxon>
        <taxon>Glomeraceae</taxon>
        <taxon>Rhizophagus</taxon>
    </lineage>
</organism>
<proteinExistence type="predicted"/>
<evidence type="ECO:0000313" key="1">
    <source>
        <dbReference type="EMBL" id="GES97441.1"/>
    </source>
</evidence>
<dbReference type="Proteomes" id="UP000615446">
    <property type="component" value="Unassembled WGS sequence"/>
</dbReference>
<comment type="caution">
    <text evidence="1">The sequence shown here is derived from an EMBL/GenBank/DDBJ whole genome shotgun (WGS) entry which is preliminary data.</text>
</comment>
<name>A0A8H3M4I3_9GLOM</name>